<dbReference type="InterPro" id="IPR047657">
    <property type="entry name" value="PmbA"/>
</dbReference>
<dbReference type="Pfam" id="PF19289">
    <property type="entry name" value="PmbA_TldD_3rd"/>
    <property type="match status" value="1"/>
</dbReference>
<evidence type="ECO:0000259" key="1">
    <source>
        <dbReference type="Pfam" id="PF01523"/>
    </source>
</evidence>
<dbReference type="STRING" id="487685.SAMN04488696_1693"/>
<dbReference type="AlphaFoldDB" id="A0A1I4S0V7"/>
<proteinExistence type="predicted"/>
<reference evidence="5" key="1">
    <citation type="submission" date="2016-10" db="EMBL/GenBank/DDBJ databases">
        <authorList>
            <person name="Varghese N."/>
            <person name="Submissions S."/>
        </authorList>
    </citation>
    <scope>NUCLEOTIDE SEQUENCE [LARGE SCALE GENOMIC DNA]</scope>
    <source>
        <strain evidence="5">Mob M</strain>
    </source>
</reference>
<dbReference type="InterPro" id="IPR045569">
    <property type="entry name" value="Metalloprtase-TldD/E_C"/>
</dbReference>
<evidence type="ECO:0000313" key="5">
    <source>
        <dbReference type="Proteomes" id="UP000198535"/>
    </source>
</evidence>
<dbReference type="InterPro" id="IPR045570">
    <property type="entry name" value="Metalloprtase-TldD/E_cen_dom"/>
</dbReference>
<dbReference type="GO" id="GO:0005829">
    <property type="term" value="C:cytosol"/>
    <property type="evidence" value="ECO:0007669"/>
    <property type="project" value="TreeGrafter"/>
</dbReference>
<dbReference type="Gene3D" id="3.30.2290.10">
    <property type="entry name" value="PmbA/TldD superfamily"/>
    <property type="match status" value="1"/>
</dbReference>
<feature type="domain" description="Metalloprotease TldD/E central" evidence="3">
    <location>
        <begin position="111"/>
        <end position="210"/>
    </location>
</feature>
<name>A0A1I4S0V7_9EURY</name>
<dbReference type="OrthoDB" id="84520at2157"/>
<dbReference type="InterPro" id="IPR036059">
    <property type="entry name" value="TldD/PmbA_sf"/>
</dbReference>
<dbReference type="SUPFAM" id="SSF111283">
    <property type="entry name" value="Putative modulator of DNA gyrase, PmbA/TldD"/>
    <property type="match status" value="1"/>
</dbReference>
<dbReference type="Proteomes" id="UP000198535">
    <property type="component" value="Unassembled WGS sequence"/>
</dbReference>
<evidence type="ECO:0000313" key="4">
    <source>
        <dbReference type="EMBL" id="SFM57920.1"/>
    </source>
</evidence>
<evidence type="ECO:0000259" key="3">
    <source>
        <dbReference type="Pfam" id="PF19290"/>
    </source>
</evidence>
<organism evidence="4 5">
    <name type="scientific">Methanolobus profundi</name>
    <dbReference type="NCBI Taxonomy" id="487685"/>
    <lineage>
        <taxon>Archaea</taxon>
        <taxon>Methanobacteriati</taxon>
        <taxon>Methanobacteriota</taxon>
        <taxon>Stenosarchaea group</taxon>
        <taxon>Methanomicrobia</taxon>
        <taxon>Methanosarcinales</taxon>
        <taxon>Methanosarcinaceae</taxon>
        <taxon>Methanolobus</taxon>
    </lineage>
</organism>
<dbReference type="PANTHER" id="PTHR43421">
    <property type="entry name" value="METALLOPROTEASE PMBA"/>
    <property type="match status" value="1"/>
</dbReference>
<keyword evidence="5" id="KW-1185">Reference proteome</keyword>
<feature type="domain" description="Metalloprotease TldD/E C-terminal" evidence="2">
    <location>
        <begin position="219"/>
        <end position="436"/>
    </location>
</feature>
<feature type="domain" description="Metalloprotease TldD/E N-terminal" evidence="1">
    <location>
        <begin position="20"/>
        <end position="81"/>
    </location>
</feature>
<dbReference type="EMBL" id="FOUJ01000003">
    <property type="protein sequence ID" value="SFM57920.1"/>
    <property type="molecule type" value="Genomic_DNA"/>
</dbReference>
<dbReference type="GO" id="GO:0008237">
    <property type="term" value="F:metallopeptidase activity"/>
    <property type="evidence" value="ECO:0007669"/>
    <property type="project" value="InterPro"/>
</dbReference>
<dbReference type="InterPro" id="IPR002510">
    <property type="entry name" value="Metalloprtase-TldD/E_N"/>
</dbReference>
<gene>
    <name evidence="4" type="ORF">SAMN04488696_1693</name>
</gene>
<evidence type="ECO:0000259" key="2">
    <source>
        <dbReference type="Pfam" id="PF19289"/>
    </source>
</evidence>
<dbReference type="Pfam" id="PF01523">
    <property type="entry name" value="PmbA_TldD_1st"/>
    <property type="match status" value="1"/>
</dbReference>
<dbReference type="Pfam" id="PF19290">
    <property type="entry name" value="PmbA_TldD_2nd"/>
    <property type="match status" value="1"/>
</dbReference>
<protein>
    <submittedName>
        <fullName evidence="4">PmbA protein</fullName>
    </submittedName>
</protein>
<dbReference type="RefSeq" id="WP_091935991.1">
    <property type="nucleotide sequence ID" value="NZ_FOUJ01000003.1"/>
</dbReference>
<sequence>MYDLAEKALKAATKYGAKEAEIYIMESQKTSVNIQKDLIEGAKENITTGIGIRAVVDGAIGFASTNIMSHIDEAAKNAVISAKTQDPDKEWNALPSNQKYPAVSGIFDKNIHNMELDDCIAHTMEMIEGAKTVSGIIVTSGSFGRSHGKRVIINTNGVEIEEEGTAVSGFVDVITDSGETSTAYDFAISRQNDIDFELIGKNAAELAKRSQDTIAIEPHKTDVILHPFAFSDLIENAFMPSIDSDNVQKGRSNLIGRRDEIIANEKLSIYDDGLLEGGIETGMADDEGVASQKTTVIEKGTFRSYLYDTYTAGKDDVESTGNASRNSYLSTPSVGPRNFIIDFPQCDIVADTGSGVYVNTVIGAHTANSISGDFSVEARNAFTIKDGKLDKPIKSLMISGNIFDMLKNINGAGTDVRKVGGTITPSIRVSDMSVVG</sequence>
<dbReference type="InterPro" id="IPR035068">
    <property type="entry name" value="TldD/PmbA_N"/>
</dbReference>
<accession>A0A1I4S0V7</accession>
<dbReference type="PANTHER" id="PTHR43421:SF1">
    <property type="entry name" value="METALLOPROTEASE PMBA"/>
    <property type="match status" value="1"/>
</dbReference>
<dbReference type="GO" id="GO:0006508">
    <property type="term" value="P:proteolysis"/>
    <property type="evidence" value="ECO:0007669"/>
    <property type="project" value="InterPro"/>
</dbReference>